<dbReference type="SUPFAM" id="SSF54913">
    <property type="entry name" value="GlnB-like"/>
    <property type="match status" value="1"/>
</dbReference>
<dbReference type="Pfam" id="PF06153">
    <property type="entry name" value="CdAMP_rec"/>
    <property type="match status" value="1"/>
</dbReference>
<dbReference type="Gene3D" id="3.30.70.120">
    <property type="match status" value="1"/>
</dbReference>
<comment type="caution">
    <text evidence="1">The sequence shown here is derived from an EMBL/GenBank/DDBJ whole genome shotgun (WGS) entry which is preliminary data.</text>
</comment>
<accession>A0A318Y1G5</accession>
<organism evidence="1 2">
    <name type="scientific">Ruminiclostridium sufflavum DSM 19573</name>
    <dbReference type="NCBI Taxonomy" id="1121337"/>
    <lineage>
        <taxon>Bacteria</taxon>
        <taxon>Bacillati</taxon>
        <taxon>Bacillota</taxon>
        <taxon>Clostridia</taxon>
        <taxon>Eubacteriales</taxon>
        <taxon>Oscillospiraceae</taxon>
        <taxon>Ruminiclostridium</taxon>
    </lineage>
</organism>
<name>A0A318Y1G5_9FIRM</name>
<dbReference type="AlphaFoldDB" id="A0A318Y1G5"/>
<reference evidence="1 2" key="1">
    <citation type="submission" date="2018-06" db="EMBL/GenBank/DDBJ databases">
        <title>Genomic Encyclopedia of Type Strains, Phase I: the one thousand microbial genomes (KMG-I) project.</title>
        <authorList>
            <person name="Kyrpides N."/>
        </authorList>
    </citation>
    <scope>NUCLEOTIDE SEQUENCE [LARGE SCALE GENOMIC DNA]</scope>
    <source>
        <strain evidence="1 2">DSM 19573</strain>
    </source>
</reference>
<evidence type="ECO:0000313" key="2">
    <source>
        <dbReference type="Proteomes" id="UP000248132"/>
    </source>
</evidence>
<sequence>MKLVFAVVHDEDGRKVMDELNKSGFGVTKMCSSGGFLKAGNTTLLVGVEEEKLDEVVAIIEKKSKSRKQVINTPATPGGLDAMSGMYMPYPVEVVVGGATIFVVDVERFYKI</sequence>
<dbReference type="EMBL" id="QKMR01000004">
    <property type="protein sequence ID" value="PYG89189.1"/>
    <property type="molecule type" value="Genomic_DNA"/>
</dbReference>
<dbReference type="PANTHER" id="PTHR38456:SF1">
    <property type="entry name" value="CYCLIC DI-AMP RECEPTOR A"/>
    <property type="match status" value="1"/>
</dbReference>
<dbReference type="InterPro" id="IPR010375">
    <property type="entry name" value="CdAMP_rec"/>
</dbReference>
<dbReference type="OrthoDB" id="9794275at2"/>
<dbReference type="InterPro" id="IPR011322">
    <property type="entry name" value="N-reg_PII-like_a/b"/>
</dbReference>
<proteinExistence type="predicted"/>
<gene>
    <name evidence="1" type="ORF">LY28_01012</name>
</gene>
<dbReference type="RefSeq" id="WP_110461071.1">
    <property type="nucleotide sequence ID" value="NZ_QKMR01000004.1"/>
</dbReference>
<evidence type="ECO:0000313" key="1">
    <source>
        <dbReference type="EMBL" id="PYG89189.1"/>
    </source>
</evidence>
<dbReference type="Proteomes" id="UP000248132">
    <property type="component" value="Unassembled WGS sequence"/>
</dbReference>
<keyword evidence="2" id="KW-1185">Reference proteome</keyword>
<protein>
    <submittedName>
        <fullName evidence="1">Uncharacterized protein YaaQ</fullName>
    </submittedName>
</protein>
<dbReference type="InterPro" id="IPR015867">
    <property type="entry name" value="N-reg_PII/ATP_PRibTrfase_C"/>
</dbReference>
<dbReference type="PANTHER" id="PTHR38456">
    <property type="entry name" value="CYCLIC DI-AMP RECEPTOR A"/>
    <property type="match status" value="1"/>
</dbReference>